<dbReference type="SUPFAM" id="SSF52540">
    <property type="entry name" value="P-loop containing nucleoside triphosphate hydrolases"/>
    <property type="match status" value="1"/>
</dbReference>
<dbReference type="PROSITE" id="PS00301">
    <property type="entry name" value="G_TR_1"/>
    <property type="match status" value="1"/>
</dbReference>
<keyword evidence="9" id="KW-1185">Reference proteome</keyword>
<dbReference type="EC" id="2.7.7.4" evidence="1"/>
<evidence type="ECO:0000256" key="4">
    <source>
        <dbReference type="ARBA" id="ARBA00022741"/>
    </source>
</evidence>
<keyword evidence="4" id="KW-0547">Nucleotide-binding</keyword>
<dbReference type="InterPro" id="IPR009000">
    <property type="entry name" value="Transl_B-barrel_sf"/>
</dbReference>
<reference evidence="8 9" key="1">
    <citation type="journal article" date="2024" name="Chem. Sci.">
        <title>Discovery of a lagriamide polyketide by integrated genome mining, isotopic labeling, and untargeted metabolomics.</title>
        <authorList>
            <person name="Fergusson C.H."/>
            <person name="Saulog J."/>
            <person name="Paulo B.S."/>
            <person name="Wilson D.M."/>
            <person name="Liu D.Y."/>
            <person name="Morehouse N.J."/>
            <person name="Waterworth S."/>
            <person name="Barkei J."/>
            <person name="Gray C.A."/>
            <person name="Kwan J.C."/>
            <person name="Eustaquio A.S."/>
            <person name="Linington R.G."/>
        </authorList>
    </citation>
    <scope>NUCLEOTIDE SEQUENCE [LARGE SCALE GENOMIC DNA]</scope>
    <source>
        <strain evidence="8 9">RL17-338-BIF-B</strain>
    </source>
</reference>
<keyword evidence="2" id="KW-0808">Transferase</keyword>
<dbReference type="InterPro" id="IPR009001">
    <property type="entry name" value="Transl_elong_EF1A/Init_IF2_C"/>
</dbReference>
<gene>
    <name evidence="8" type="ORF">N0A02_23560</name>
</gene>
<keyword evidence="6" id="KW-0342">GTP-binding</keyword>
<dbReference type="CDD" id="cd03695">
    <property type="entry name" value="CysN_NodQ_II"/>
    <property type="match status" value="1"/>
</dbReference>
<dbReference type="Pfam" id="PF22594">
    <property type="entry name" value="GTP-eEF1A_C"/>
    <property type="match status" value="1"/>
</dbReference>
<proteinExistence type="predicted"/>
<dbReference type="InterPro" id="IPR044139">
    <property type="entry name" value="CysN_NoDQ_III"/>
</dbReference>
<evidence type="ECO:0000256" key="1">
    <source>
        <dbReference type="ARBA" id="ARBA00012391"/>
    </source>
</evidence>
<comment type="caution">
    <text evidence="8">The sequence shown here is derived from an EMBL/GenBank/DDBJ whole genome shotgun (WGS) entry which is preliminary data.</text>
</comment>
<dbReference type="NCBIfam" id="TIGR02034">
    <property type="entry name" value="CysN"/>
    <property type="match status" value="1"/>
</dbReference>
<keyword evidence="5" id="KW-0067">ATP-binding</keyword>
<feature type="domain" description="Tr-type G" evidence="7">
    <location>
        <begin position="10"/>
        <end position="232"/>
    </location>
</feature>
<evidence type="ECO:0000256" key="2">
    <source>
        <dbReference type="ARBA" id="ARBA00022679"/>
    </source>
</evidence>
<dbReference type="SUPFAM" id="SSF50447">
    <property type="entry name" value="Translation proteins"/>
    <property type="match status" value="1"/>
</dbReference>
<dbReference type="SUPFAM" id="SSF50465">
    <property type="entry name" value="EF-Tu/eEF-1alpha/eIF2-gamma C-terminal domain"/>
    <property type="match status" value="1"/>
</dbReference>
<evidence type="ECO:0000313" key="8">
    <source>
        <dbReference type="EMBL" id="MEQ5842428.1"/>
    </source>
</evidence>
<evidence type="ECO:0000256" key="3">
    <source>
        <dbReference type="ARBA" id="ARBA00022695"/>
    </source>
</evidence>
<evidence type="ECO:0000256" key="6">
    <source>
        <dbReference type="ARBA" id="ARBA00023134"/>
    </source>
</evidence>
<dbReference type="Gene3D" id="3.40.50.300">
    <property type="entry name" value="P-loop containing nucleotide triphosphate hydrolases"/>
    <property type="match status" value="1"/>
</dbReference>
<dbReference type="InterPro" id="IPR041757">
    <property type="entry name" value="CysN_GTP-bd"/>
</dbReference>
<protein>
    <recommendedName>
        <fullName evidence="1">sulfate adenylyltransferase</fullName>
        <ecNumber evidence="1">2.7.7.4</ecNumber>
    </recommendedName>
</protein>
<dbReference type="PROSITE" id="PS51722">
    <property type="entry name" value="G_TR_2"/>
    <property type="match status" value="1"/>
</dbReference>
<evidence type="ECO:0000259" key="7">
    <source>
        <dbReference type="PROSITE" id="PS51722"/>
    </source>
</evidence>
<keyword evidence="3" id="KW-0548">Nucleotidyltransferase</keyword>
<dbReference type="InterPro" id="IPR027417">
    <property type="entry name" value="P-loop_NTPase"/>
</dbReference>
<dbReference type="EMBL" id="JAOALG010000002">
    <property type="protein sequence ID" value="MEQ5842428.1"/>
    <property type="molecule type" value="Genomic_DNA"/>
</dbReference>
<evidence type="ECO:0000256" key="5">
    <source>
        <dbReference type="ARBA" id="ARBA00022840"/>
    </source>
</evidence>
<evidence type="ECO:0000313" key="9">
    <source>
        <dbReference type="Proteomes" id="UP001469089"/>
    </source>
</evidence>
<organism evidence="8 9">
    <name type="scientific">Paraburkholderia acidicola</name>
    <dbReference type="NCBI Taxonomy" id="1912599"/>
    <lineage>
        <taxon>Bacteria</taxon>
        <taxon>Pseudomonadati</taxon>
        <taxon>Pseudomonadota</taxon>
        <taxon>Betaproteobacteria</taxon>
        <taxon>Burkholderiales</taxon>
        <taxon>Burkholderiaceae</taxon>
        <taxon>Paraburkholderia</taxon>
    </lineage>
</organism>
<dbReference type="InterPro" id="IPR000795">
    <property type="entry name" value="T_Tr_GTP-bd_dom"/>
</dbReference>
<dbReference type="PANTHER" id="PTHR23115">
    <property type="entry name" value="TRANSLATION FACTOR"/>
    <property type="match status" value="1"/>
</dbReference>
<dbReference type="PRINTS" id="PR00315">
    <property type="entry name" value="ELONGATNFCT"/>
</dbReference>
<dbReference type="InterPro" id="IPR011779">
    <property type="entry name" value="SO4_adenylTrfase_lsu"/>
</dbReference>
<dbReference type="Proteomes" id="UP001469089">
    <property type="component" value="Unassembled WGS sequence"/>
</dbReference>
<dbReference type="Gene3D" id="2.40.30.10">
    <property type="entry name" value="Translation factors"/>
    <property type="match status" value="2"/>
</dbReference>
<sequence length="438" mass="47793">MMSIHQPEDLGVLRFITAGSVDDGKSTLIGRLLYDSKAVLSDQLSALSRAKNKRTVGDEIDLSLLTDGLEAEREQGITIDVAYRYFATAKRKFIIADTPGHEQYTRNMVTGASTAHAAIILVDATRVTFENGVAQLLPQTKRHSALVKLLGLQHAIVAINKMDLVDYSEARFNEIRDAYVELARHLGLADVRFVPVSALKGDNIVTASERMPWYAGEPLLDVLEALPVEQPTGQALRFPVQWVARQDGSQADDFRGYMGRVESGEVKLGDTIVVLPANREATVSEIIAPVPGGTAQVDRAFAGQTVTIRLAEDVDVSRGDTFVAAGQSVESTRKLEADLCWFDEVPLSTQHKYLLKHTTNTVFARIGAVREVLDVHTLSHAVDRHDLAMNDIGRVTVTLQQSLVCDTYATHQGTGAFVLIDEVSHHTVAAGMIHACST</sequence>
<dbReference type="InterPro" id="IPR044138">
    <property type="entry name" value="CysN_II"/>
</dbReference>
<dbReference type="Pfam" id="PF00009">
    <property type="entry name" value="GTP_EFTU"/>
    <property type="match status" value="1"/>
</dbReference>
<dbReference type="InterPro" id="IPR054696">
    <property type="entry name" value="GTP-eEF1A_C"/>
</dbReference>
<dbReference type="InterPro" id="IPR050100">
    <property type="entry name" value="TRAFAC_GTPase_members"/>
</dbReference>
<dbReference type="RefSeq" id="WP_349545779.1">
    <property type="nucleotide sequence ID" value="NZ_JAOALG010000002.1"/>
</dbReference>
<accession>A0ABV1LSX0</accession>
<dbReference type="CDD" id="cd04166">
    <property type="entry name" value="CysN_ATPS"/>
    <property type="match status" value="1"/>
</dbReference>
<name>A0ABV1LSX0_9BURK</name>
<dbReference type="CDD" id="cd04095">
    <property type="entry name" value="CysN_NoDQ_III"/>
    <property type="match status" value="1"/>
</dbReference>
<dbReference type="InterPro" id="IPR031157">
    <property type="entry name" value="G_TR_CS"/>
</dbReference>